<sequence length="136" mass="15638">MFFNKSYIALRLTTVLLGYPRVHRMEEQQGRDVDKPYNGESAVIDEYSGMIHWTIDDMVFESHADSSDTNLQQYVQTNIASAIHRNLGLAQSTHPLPYDPTCVAVANNLWNKVFLWIHMPCLCIFGLFQLLPQYSN</sequence>
<name>A0A068S0J2_9FUNG</name>
<accession>A0A068S0J2</accession>
<gene>
    <name evidence="1" type="ORF">LCOR_05979.1</name>
</gene>
<proteinExistence type="predicted"/>
<dbReference type="VEuPathDB" id="FungiDB:LCOR_05979.1"/>
<dbReference type="EMBL" id="CBTN010000025">
    <property type="protein sequence ID" value="CDH54761.1"/>
    <property type="molecule type" value="Genomic_DNA"/>
</dbReference>
<evidence type="ECO:0000313" key="1">
    <source>
        <dbReference type="EMBL" id="CDH54761.1"/>
    </source>
</evidence>
<protein>
    <submittedName>
        <fullName evidence="1">Uncharacterized protein</fullName>
    </submittedName>
</protein>
<reference evidence="1" key="1">
    <citation type="submission" date="2013-08" db="EMBL/GenBank/DDBJ databases">
        <title>Gene expansion shapes genome architecture in the human pathogen Lichtheimia corymbifera: an evolutionary genomics analysis in the ancient terrestrial Mucorales (Mucoromycotina).</title>
        <authorList>
            <person name="Schwartze V.U."/>
            <person name="Winter S."/>
            <person name="Shelest E."/>
            <person name="Marcet-Houben M."/>
            <person name="Horn F."/>
            <person name="Wehner S."/>
            <person name="Hoffmann K."/>
            <person name="Riege K."/>
            <person name="Sammeth M."/>
            <person name="Nowrousian M."/>
            <person name="Valiante V."/>
            <person name="Linde J."/>
            <person name="Jacobsen I.D."/>
            <person name="Marz M."/>
            <person name="Brakhage A.A."/>
            <person name="Gabaldon T."/>
            <person name="Bocker S."/>
            <person name="Voigt K."/>
        </authorList>
    </citation>
    <scope>NUCLEOTIDE SEQUENCE [LARGE SCALE GENOMIC DNA]</scope>
    <source>
        <strain evidence="1">FSU 9682</strain>
    </source>
</reference>
<comment type="caution">
    <text evidence="1">The sequence shown here is derived from an EMBL/GenBank/DDBJ whole genome shotgun (WGS) entry which is preliminary data.</text>
</comment>
<dbReference type="Proteomes" id="UP000027586">
    <property type="component" value="Unassembled WGS sequence"/>
</dbReference>
<organism evidence="1 2">
    <name type="scientific">Lichtheimia corymbifera JMRC:FSU:9682</name>
    <dbReference type="NCBI Taxonomy" id="1263082"/>
    <lineage>
        <taxon>Eukaryota</taxon>
        <taxon>Fungi</taxon>
        <taxon>Fungi incertae sedis</taxon>
        <taxon>Mucoromycota</taxon>
        <taxon>Mucoromycotina</taxon>
        <taxon>Mucoromycetes</taxon>
        <taxon>Mucorales</taxon>
        <taxon>Lichtheimiaceae</taxon>
        <taxon>Lichtheimia</taxon>
    </lineage>
</organism>
<dbReference type="AlphaFoldDB" id="A0A068S0J2"/>
<evidence type="ECO:0000313" key="2">
    <source>
        <dbReference type="Proteomes" id="UP000027586"/>
    </source>
</evidence>
<keyword evidence="2" id="KW-1185">Reference proteome</keyword>